<dbReference type="PRINTS" id="PR01415">
    <property type="entry name" value="ANKYRIN"/>
</dbReference>
<feature type="repeat" description="ANK" evidence="3">
    <location>
        <begin position="654"/>
        <end position="686"/>
    </location>
</feature>
<dbReference type="STRING" id="295108.HT99x_02193"/>
<evidence type="ECO:0000256" key="2">
    <source>
        <dbReference type="ARBA" id="ARBA00023043"/>
    </source>
</evidence>
<name>A0A0Q9YSM0_9GAMM</name>
<keyword evidence="1" id="KW-0677">Repeat</keyword>
<feature type="repeat" description="ANK" evidence="3">
    <location>
        <begin position="34"/>
        <end position="66"/>
    </location>
</feature>
<proteinExistence type="predicted"/>
<sequence length="754" mass="84382">MVTEVDIEQLKEILPEDLFTKIFPGGNLNVVDPTGKTAVHYLAFKGEQHLLEKIVAEGADVNKAANNGNTPLHYACQTGAISLIQYLLKNMNNPSATNSEGQTALQVALEYDATISAIILLKHPEFKEHLEDKDIYGRSALDIIAEYQLEDLFPSLNVDFAERPNYGKPLVDVSQSVINEKLRNYLSLHGRMSDELIDDNGACNGWSFLYQLYEDTGQEEIFYQLLEFIESWDGEIESLQKMEIPAPLKEKYRNAQEIFEQTINDLIVFHHDSIAVNELDLGYKQKWRQKQYELVKGKNDTRQLNSLLYFPMHYLNQKQLIEMFHYFSQKPGSFVDLGGAGHSVSVTVMPNEKFKYFDSNARGKIQVFNSAEELVKTIVNLKFRELNMIQPDGTFEVRMGVYQFSDKITLDEKSGFTPPPLHNSAMLFSPLHYAVLNKDQKQLNINLIENRKGINQNDAMGFSALTWAGCLNDVESIRYLVESGADINHADNFGETPLIQAIRCNHIEAVKKLIALGADINQKDNIGQTPLNHAAKNGCFEIVGLLSNLEGIKLDEPDNVGQTPLMNAVEKGYHRVVKKLIKKDINLEAEDNNKKTVFEHIDKASVKRMAPLLVKAVPNSKRTALFFNAVNNGDVDLINTLIKNGVSVDIKDGDGLTPLMYAAFYGNIEMTKALLAHTQEINAFVEVDGTTALIAAASAGKLEVVKLLLKAGADISLVNKQGKTAQEIAQDEGHDEIVTLLRSSKRPDHNIIPF</sequence>
<evidence type="ECO:0000313" key="6">
    <source>
        <dbReference type="Proteomes" id="UP000051497"/>
    </source>
</evidence>
<dbReference type="SMART" id="SM00248">
    <property type="entry name" value="ANK"/>
    <property type="match status" value="12"/>
</dbReference>
<feature type="repeat" description="ANK" evidence="3">
    <location>
        <begin position="460"/>
        <end position="492"/>
    </location>
</feature>
<dbReference type="SUPFAM" id="SSF48403">
    <property type="entry name" value="Ankyrin repeat"/>
    <property type="match status" value="2"/>
</dbReference>
<feature type="repeat" description="ANK" evidence="3">
    <location>
        <begin position="67"/>
        <end position="99"/>
    </location>
</feature>
<reference evidence="5" key="3">
    <citation type="submission" date="2021-06" db="EMBL/GenBank/DDBJ databases">
        <title>Genomic Description and Analysis of Intracellular Bacteria, Candidatus Berkiella cookevillensis and Candidatus Berkiella aquae.</title>
        <authorList>
            <person name="Kidane D.T."/>
            <person name="Mehari Y.T."/>
            <person name="Rice F.C."/>
            <person name="Arivett B.A."/>
            <person name="Farone A.L."/>
            <person name="Berk S.G."/>
            <person name="Farone M.B."/>
        </authorList>
    </citation>
    <scope>NUCLEOTIDE SEQUENCE</scope>
    <source>
        <strain evidence="5">HT99</strain>
    </source>
</reference>
<dbReference type="PROSITE" id="PS50088">
    <property type="entry name" value="ANK_REPEAT"/>
    <property type="match status" value="7"/>
</dbReference>
<dbReference type="GO" id="GO:0016740">
    <property type="term" value="F:transferase activity"/>
    <property type="evidence" value="ECO:0007669"/>
    <property type="project" value="UniProtKB-KW"/>
</dbReference>
<feature type="repeat" description="ANK" evidence="3">
    <location>
        <begin position="688"/>
        <end position="720"/>
    </location>
</feature>
<dbReference type="InterPro" id="IPR002110">
    <property type="entry name" value="Ankyrin_rpt"/>
</dbReference>
<dbReference type="Gene3D" id="1.25.40.20">
    <property type="entry name" value="Ankyrin repeat-containing domain"/>
    <property type="match status" value="3"/>
</dbReference>
<comment type="caution">
    <text evidence="4">The sequence shown here is derived from an EMBL/GenBank/DDBJ whole genome shotgun (WGS) entry which is preliminary data.</text>
</comment>
<evidence type="ECO:0000313" key="4">
    <source>
        <dbReference type="EMBL" id="KRG20706.1"/>
    </source>
</evidence>
<keyword evidence="2 3" id="KW-0040">ANK repeat</keyword>
<reference evidence="4" key="1">
    <citation type="submission" date="2015-09" db="EMBL/GenBank/DDBJ databases">
        <title>Draft Genome Sequences of Two Novel Amoeba-resistant Intranuclear Bacteria, Candidatus Berkiella cookevillensis and Candidatus Berkiella aquae.</title>
        <authorList>
            <person name="Mehari Y.T."/>
            <person name="Arivett B.A."/>
            <person name="Farone A.L."/>
            <person name="Gunderson J.H."/>
            <person name="Farone M.B."/>
        </authorList>
    </citation>
    <scope>NUCLEOTIDE SEQUENCE [LARGE SCALE GENOMIC DNA]</scope>
    <source>
        <strain evidence="4">HT99</strain>
    </source>
</reference>
<dbReference type="GO" id="GO:0005737">
    <property type="term" value="C:cytoplasm"/>
    <property type="evidence" value="ECO:0007669"/>
    <property type="project" value="TreeGrafter"/>
</dbReference>
<dbReference type="RefSeq" id="WP_075066811.1">
    <property type="nucleotide sequence ID" value="NZ_LKAJ02000001.1"/>
</dbReference>
<dbReference type="PANTHER" id="PTHR24198:SF165">
    <property type="entry name" value="ANKYRIN REPEAT-CONTAINING PROTEIN-RELATED"/>
    <property type="match status" value="1"/>
</dbReference>
<evidence type="ECO:0000313" key="5">
    <source>
        <dbReference type="EMBL" id="MCS5710705.1"/>
    </source>
</evidence>
<dbReference type="AlphaFoldDB" id="A0A0Q9YSM0"/>
<feature type="repeat" description="ANK" evidence="3">
    <location>
        <begin position="560"/>
        <end position="592"/>
    </location>
</feature>
<accession>A0A0Q9YSM0</accession>
<gene>
    <name evidence="4" type="primary">ankX_11</name>
    <name evidence="5" type="ORF">HT99x_004635</name>
    <name evidence="4" type="ORF">HT99x_02193</name>
</gene>
<dbReference type="PANTHER" id="PTHR24198">
    <property type="entry name" value="ANKYRIN REPEAT AND PROTEIN KINASE DOMAIN-CONTAINING PROTEIN"/>
    <property type="match status" value="1"/>
</dbReference>
<evidence type="ECO:0000256" key="1">
    <source>
        <dbReference type="ARBA" id="ARBA00022737"/>
    </source>
</evidence>
<feature type="repeat" description="ANK" evidence="3">
    <location>
        <begin position="493"/>
        <end position="525"/>
    </location>
</feature>
<protein>
    <submittedName>
        <fullName evidence="5">Ankyrin repeat domain-containing protein</fullName>
    </submittedName>
    <submittedName>
        <fullName evidence="4">Phosphocholine transferase AnkX</fullName>
        <ecNumber evidence="4">2.7.1.-</ecNumber>
    </submittedName>
</protein>
<dbReference type="EMBL" id="LKAJ02000001">
    <property type="protein sequence ID" value="MCS5710705.1"/>
    <property type="molecule type" value="Genomic_DNA"/>
</dbReference>
<organism evidence="4">
    <name type="scientific">Candidatus Berkiella aquae</name>
    <dbReference type="NCBI Taxonomy" id="295108"/>
    <lineage>
        <taxon>Bacteria</taxon>
        <taxon>Pseudomonadati</taxon>
        <taxon>Pseudomonadota</taxon>
        <taxon>Gammaproteobacteria</taxon>
        <taxon>Candidatus Berkiellales</taxon>
        <taxon>Candidatus Berkiellaceae</taxon>
        <taxon>Candidatus Berkiella</taxon>
    </lineage>
</organism>
<dbReference type="Pfam" id="PF00023">
    <property type="entry name" value="Ank"/>
    <property type="match status" value="1"/>
</dbReference>
<dbReference type="Proteomes" id="UP000051497">
    <property type="component" value="Unassembled WGS sequence"/>
</dbReference>
<dbReference type="PROSITE" id="PS50297">
    <property type="entry name" value="ANK_REP_REGION"/>
    <property type="match status" value="7"/>
</dbReference>
<dbReference type="InterPro" id="IPR036770">
    <property type="entry name" value="Ankyrin_rpt-contain_sf"/>
</dbReference>
<dbReference type="Pfam" id="PF12796">
    <property type="entry name" value="Ank_2"/>
    <property type="match status" value="4"/>
</dbReference>
<dbReference type="OrthoDB" id="5650096at2"/>
<dbReference type="EMBL" id="LKAJ01000009">
    <property type="protein sequence ID" value="KRG20706.1"/>
    <property type="molecule type" value="Genomic_DNA"/>
</dbReference>
<evidence type="ECO:0000256" key="3">
    <source>
        <dbReference type="PROSITE-ProRule" id="PRU00023"/>
    </source>
</evidence>
<keyword evidence="4" id="KW-0808">Transferase</keyword>
<keyword evidence="6" id="KW-1185">Reference proteome</keyword>
<dbReference type="EC" id="2.7.1.-" evidence="4"/>
<reference evidence="5" key="2">
    <citation type="journal article" date="2016" name="Genome Announc.">
        <title>Draft Genome Sequences of Two Novel Amoeba-Resistant Intranuclear Bacteria, 'Candidatus Berkiella cookevillensis' and 'Candidatus Berkiella aquae'.</title>
        <authorList>
            <person name="Mehari Y.T."/>
            <person name="Arivett B.A."/>
            <person name="Farone A.L."/>
            <person name="Gunderson J.H."/>
            <person name="Farone M.B."/>
        </authorList>
    </citation>
    <scope>NUCLEOTIDE SEQUENCE</scope>
    <source>
        <strain evidence="5">HT99</strain>
    </source>
</reference>